<organism evidence="1 2">
    <name type="scientific">Bradyrhizobium valentinum</name>
    <dbReference type="NCBI Taxonomy" id="1518501"/>
    <lineage>
        <taxon>Bacteria</taxon>
        <taxon>Pseudomonadati</taxon>
        <taxon>Pseudomonadota</taxon>
        <taxon>Alphaproteobacteria</taxon>
        <taxon>Hyphomicrobiales</taxon>
        <taxon>Nitrobacteraceae</taxon>
        <taxon>Bradyrhizobium</taxon>
    </lineage>
</organism>
<accession>A0A0R3LXH0</accession>
<dbReference type="RefSeq" id="WP_156438053.1">
    <property type="nucleotide sequence ID" value="NZ_LLXX01000029.1"/>
</dbReference>
<gene>
    <name evidence="1" type="ORF">CP49_08170</name>
</gene>
<evidence type="ECO:0000313" key="1">
    <source>
        <dbReference type="EMBL" id="KRR12395.1"/>
    </source>
</evidence>
<keyword evidence="2" id="KW-1185">Reference proteome</keyword>
<dbReference type="EMBL" id="LLXX01000029">
    <property type="protein sequence ID" value="KRR12395.1"/>
    <property type="molecule type" value="Genomic_DNA"/>
</dbReference>
<comment type="caution">
    <text evidence="1">The sequence shown here is derived from an EMBL/GenBank/DDBJ whole genome shotgun (WGS) entry which is preliminary data.</text>
</comment>
<sequence>MTQVRKQSVHLTARSSVELEAGVMMSPGRYVGQSKQLGVATLNGVSWTQPEYTIEFSGQQLAAMGAKNMSNVISIEYDVTKFVRLGQITLS</sequence>
<proteinExistence type="predicted"/>
<dbReference type="Proteomes" id="UP000051913">
    <property type="component" value="Unassembled WGS sequence"/>
</dbReference>
<name>A0A0R3LXH0_9BRAD</name>
<protein>
    <submittedName>
        <fullName evidence="1">Uncharacterized protein</fullName>
    </submittedName>
</protein>
<reference evidence="1 2" key="1">
    <citation type="submission" date="2014-03" db="EMBL/GenBank/DDBJ databases">
        <title>Bradyrhizobium valentinum sp. nov., isolated from effective nodules of Lupinus mariae-josephae, a lupine endemic of basic-lime soils in Eastern Spain.</title>
        <authorList>
            <person name="Duran D."/>
            <person name="Rey L."/>
            <person name="Navarro A."/>
            <person name="Busquets A."/>
            <person name="Imperial J."/>
            <person name="Ruiz-Argueso T."/>
        </authorList>
    </citation>
    <scope>NUCLEOTIDE SEQUENCE [LARGE SCALE GENOMIC DNA]</scope>
    <source>
        <strain evidence="1 2">LmjM3</strain>
    </source>
</reference>
<dbReference type="AlphaFoldDB" id="A0A0R3LXH0"/>
<evidence type="ECO:0000313" key="2">
    <source>
        <dbReference type="Proteomes" id="UP000051913"/>
    </source>
</evidence>